<dbReference type="Pfam" id="PF13589">
    <property type="entry name" value="HATPase_c_3"/>
    <property type="match status" value="1"/>
</dbReference>
<evidence type="ECO:0000256" key="4">
    <source>
        <dbReference type="ARBA" id="ARBA00022741"/>
    </source>
</evidence>
<dbReference type="InterPro" id="IPR005467">
    <property type="entry name" value="His_kinase_dom"/>
</dbReference>
<evidence type="ECO:0000256" key="7">
    <source>
        <dbReference type="ARBA" id="ARBA00023012"/>
    </source>
</evidence>
<keyword evidence="7" id="KW-0902">Two-component regulatory system</keyword>
<dbReference type="PANTHER" id="PTHR42878">
    <property type="entry name" value="TWO-COMPONENT HISTIDINE KINASE"/>
    <property type="match status" value="1"/>
</dbReference>
<evidence type="ECO:0000259" key="8">
    <source>
        <dbReference type="PROSITE" id="PS50109"/>
    </source>
</evidence>
<protein>
    <recommendedName>
        <fullName evidence="2">histidine kinase</fullName>
        <ecNumber evidence="2">2.7.13.3</ecNumber>
    </recommendedName>
</protein>
<dbReference type="PROSITE" id="PS50109">
    <property type="entry name" value="HIS_KIN"/>
    <property type="match status" value="1"/>
</dbReference>
<dbReference type="PANTHER" id="PTHR42878:SF7">
    <property type="entry name" value="SENSOR HISTIDINE KINASE GLRK"/>
    <property type="match status" value="1"/>
</dbReference>
<dbReference type="InterPro" id="IPR003594">
    <property type="entry name" value="HATPase_dom"/>
</dbReference>
<feature type="domain" description="Histidine kinase" evidence="8">
    <location>
        <begin position="510"/>
        <end position="731"/>
    </location>
</feature>
<keyword evidence="6" id="KW-0067">ATP-binding</keyword>
<proteinExistence type="predicted"/>
<evidence type="ECO:0000313" key="10">
    <source>
        <dbReference type="Proteomes" id="UP000035080"/>
    </source>
</evidence>
<reference evidence="9 10" key="1">
    <citation type="journal article" date="2015" name="Genome Announc.">
        <title>Genome Sequences of Two Pandoraea pnomenusa Isolates Recovered 11 Months Apart from a Cystic Fibrosis Patient.</title>
        <authorList>
            <person name="Ee R."/>
            <person name="Ambrose M."/>
            <person name="Lazenby J."/>
            <person name="Williams P."/>
            <person name="Chan K.G."/>
            <person name="Roddam L."/>
        </authorList>
    </citation>
    <scope>NUCLEOTIDE SEQUENCE [LARGE SCALE GENOMIC DNA]</scope>
    <source>
        <strain evidence="9 10">6399</strain>
    </source>
</reference>
<gene>
    <name evidence="9" type="ORF">PI93_004610</name>
</gene>
<dbReference type="InterPro" id="IPR036890">
    <property type="entry name" value="HATPase_C_sf"/>
</dbReference>
<keyword evidence="3" id="KW-0808">Transferase</keyword>
<keyword evidence="5" id="KW-0418">Kinase</keyword>
<evidence type="ECO:0000256" key="3">
    <source>
        <dbReference type="ARBA" id="ARBA00022679"/>
    </source>
</evidence>
<dbReference type="EC" id="2.7.13.3" evidence="2"/>
<keyword evidence="4" id="KW-0547">Nucleotide-binding</keyword>
<evidence type="ECO:0000256" key="5">
    <source>
        <dbReference type="ARBA" id="ARBA00022777"/>
    </source>
</evidence>
<organism evidence="9 10">
    <name type="scientific">Pandoraea fibrosis</name>
    <dbReference type="NCBI Taxonomy" id="1891094"/>
    <lineage>
        <taxon>Bacteria</taxon>
        <taxon>Pseudomonadati</taxon>
        <taxon>Pseudomonadota</taxon>
        <taxon>Betaproteobacteria</taxon>
        <taxon>Burkholderiales</taxon>
        <taxon>Burkholderiaceae</taxon>
        <taxon>Pandoraea</taxon>
    </lineage>
</organism>
<sequence>MAKLRPRARIIRTIGDQLISGPEAALIELVKNAYDADSAFVVIKITPPNDAVPRGAISVQDSGHGMTLQTVVNGWFEPATDEKLRRCVSPRGRRLLGAKGIGRFAASRLGRFTALKSVAVDASGRKEEVKLSVDWDIFTAENYLDDIDIPVSQRYLPQGSSHPTGVSLEITSTRDTWTKKRLESLIRELRRVASPNIAGDQFDIHLDISDFTQSTTGFDGKDLFEKLNFTHLQNTDDVENPNLIRPFEISNIADYILEGRFDEDGQFFGTFTICKGDNHPLPLEMNSSKPREDEEPCGAFDVRINIYDREAESVSALFSRMGLNFEQIGIRDARKILSDYAGIAIFRSGFRIRPYGEPENDWLELERQRVQNPSKKLGISQVSGSIYIGSEGTNRLVERSSREGLEHNGAFERLKRLVGDVLIYAEDRRLEYRERAGLSRRPRADVSHAKTLAALHAVSQAVAKLPVEFRGSIEKAIAKDSTALTSSLDQIEEYQKLLQSRAALGLVVAQVIHEGRRLLNPMATAGKALAENIEFVTDGASKKGEIARKQFPSQIEVVNNGTKGLSRLFKKLDPVSGRRRGRPVEFSVIHPIGASVDLFEASLADHGIRIELDVPSDIKAYGYIEDFQAALMNIVENAIYWISTKNNPDGEIIITSKKNEKNVLVSISNNGPLIDENYIPRLFQAGASLKSDGTGLGLAIAREACRASMGDLRFDENSPDVTFIIEFPVSN</sequence>
<accession>A0ABX6HNB7</accession>
<dbReference type="Gene3D" id="3.30.565.10">
    <property type="entry name" value="Histidine kinase-like ATPase, C-terminal domain"/>
    <property type="match status" value="2"/>
</dbReference>
<comment type="catalytic activity">
    <reaction evidence="1">
        <text>ATP + protein L-histidine = ADP + protein N-phospho-L-histidine.</text>
        <dbReference type="EC" id="2.7.13.3"/>
    </reaction>
</comment>
<dbReference type="EMBL" id="CP047385">
    <property type="protein sequence ID" value="QHF12010.1"/>
    <property type="molecule type" value="Genomic_DNA"/>
</dbReference>
<dbReference type="Pfam" id="PF02518">
    <property type="entry name" value="HATPase_c"/>
    <property type="match status" value="1"/>
</dbReference>
<keyword evidence="10" id="KW-1185">Reference proteome</keyword>
<dbReference type="SMART" id="SM00387">
    <property type="entry name" value="HATPase_c"/>
    <property type="match status" value="1"/>
</dbReference>
<evidence type="ECO:0000313" key="9">
    <source>
        <dbReference type="EMBL" id="QHF12010.1"/>
    </source>
</evidence>
<evidence type="ECO:0000256" key="1">
    <source>
        <dbReference type="ARBA" id="ARBA00000085"/>
    </source>
</evidence>
<dbReference type="RefSeq" id="WP_039374507.1">
    <property type="nucleotide sequence ID" value="NZ_CP047385.1"/>
</dbReference>
<evidence type="ECO:0000256" key="2">
    <source>
        <dbReference type="ARBA" id="ARBA00012438"/>
    </source>
</evidence>
<evidence type="ECO:0000256" key="6">
    <source>
        <dbReference type="ARBA" id="ARBA00022840"/>
    </source>
</evidence>
<name>A0ABX6HNB7_9BURK</name>
<dbReference type="Proteomes" id="UP000035080">
    <property type="component" value="Chromosome"/>
</dbReference>
<dbReference type="SUPFAM" id="SSF55874">
    <property type="entry name" value="ATPase domain of HSP90 chaperone/DNA topoisomerase II/histidine kinase"/>
    <property type="match status" value="2"/>
</dbReference>
<dbReference type="InterPro" id="IPR050351">
    <property type="entry name" value="BphY/WalK/GraS-like"/>
</dbReference>